<dbReference type="Proteomes" id="UP001499930">
    <property type="component" value="Unassembled WGS sequence"/>
</dbReference>
<evidence type="ECO:0000313" key="2">
    <source>
        <dbReference type="EMBL" id="GAA2985350.1"/>
    </source>
</evidence>
<evidence type="ECO:0000313" key="3">
    <source>
        <dbReference type="Proteomes" id="UP001499930"/>
    </source>
</evidence>
<dbReference type="InterPro" id="IPR013595">
    <property type="entry name" value="Pept_S33_TAP-like_C"/>
</dbReference>
<dbReference type="Pfam" id="PF08386">
    <property type="entry name" value="Abhydrolase_4"/>
    <property type="match status" value="1"/>
</dbReference>
<keyword evidence="3" id="KW-1185">Reference proteome</keyword>
<accession>A0ABN3XQU4</accession>
<protein>
    <recommendedName>
        <fullName evidence="1">Peptidase S33 tripeptidyl aminopeptidase-like C-terminal domain-containing protein</fullName>
    </recommendedName>
</protein>
<proteinExistence type="predicted"/>
<dbReference type="EMBL" id="BAAAWD010000002">
    <property type="protein sequence ID" value="GAA2985350.1"/>
    <property type="molecule type" value="Genomic_DNA"/>
</dbReference>
<dbReference type="RefSeq" id="WP_344886774.1">
    <property type="nucleotide sequence ID" value="NZ_BAAAWD010000002.1"/>
</dbReference>
<gene>
    <name evidence="2" type="ORF">GCM10017559_01070</name>
</gene>
<feature type="domain" description="Peptidase S33 tripeptidyl aminopeptidase-like C-terminal" evidence="1">
    <location>
        <begin position="162"/>
        <end position="252"/>
    </location>
</feature>
<reference evidence="2 3" key="1">
    <citation type="journal article" date="2019" name="Int. J. Syst. Evol. Microbiol.">
        <title>The Global Catalogue of Microorganisms (GCM) 10K type strain sequencing project: providing services to taxonomists for standard genome sequencing and annotation.</title>
        <authorList>
            <consortium name="The Broad Institute Genomics Platform"/>
            <consortium name="The Broad Institute Genome Sequencing Center for Infectious Disease"/>
            <person name="Wu L."/>
            <person name="Ma J."/>
        </authorList>
    </citation>
    <scope>NUCLEOTIDE SEQUENCE [LARGE SCALE GENOMIC DNA]</scope>
    <source>
        <strain evidence="2 3">JCM 3106</strain>
    </source>
</reference>
<comment type="caution">
    <text evidence="2">The sequence shown here is derived from an EMBL/GenBank/DDBJ whole genome shotgun (WGS) entry which is preliminary data.</text>
</comment>
<organism evidence="2 3">
    <name type="scientific">Streptosporangium longisporum</name>
    <dbReference type="NCBI Taxonomy" id="46187"/>
    <lineage>
        <taxon>Bacteria</taxon>
        <taxon>Bacillati</taxon>
        <taxon>Actinomycetota</taxon>
        <taxon>Actinomycetes</taxon>
        <taxon>Streptosporangiales</taxon>
        <taxon>Streptosporangiaceae</taxon>
        <taxon>Streptosporangium</taxon>
    </lineage>
</organism>
<name>A0ABN3XQU4_9ACTN</name>
<sequence length="255" mass="27440">MINQTRGFFDQMTMWLYPAERVFARFTRWCAATPARALHGQDAGALWRELTSDADREPIAVTTAEFGKAELTGWHLRSLGFPPDPGPGHSAWLTFADAVKRARDGDGSGFAEVIVGNMRVWAMPGVLAMTCADGRGYSGYAHMRQVGRQARKAGPNLGTVFFSGLGCTGWPLPVANPPRPLPVRGLPPVLGAGSTWGDQVWTESFTAMIPGSVTVAYDGPGHALYLMGKKCPVRYATVYLTDLTLPAPGTVCPAE</sequence>
<evidence type="ECO:0000259" key="1">
    <source>
        <dbReference type="Pfam" id="PF08386"/>
    </source>
</evidence>